<keyword evidence="2" id="KW-1185">Reference proteome</keyword>
<gene>
    <name evidence="1" type="ORF">GCM10023091_04520</name>
</gene>
<protein>
    <recommendedName>
        <fullName evidence="3">Carboxypeptidase regulatory-like domain-containing protein</fullName>
    </recommendedName>
</protein>
<dbReference type="Proteomes" id="UP001501508">
    <property type="component" value="Unassembled WGS sequence"/>
</dbReference>
<comment type="caution">
    <text evidence="1">The sequence shown here is derived from an EMBL/GenBank/DDBJ whole genome shotgun (WGS) entry which is preliminary data.</text>
</comment>
<proteinExistence type="predicted"/>
<organism evidence="1 2">
    <name type="scientific">Ravibacter arvi</name>
    <dbReference type="NCBI Taxonomy" id="2051041"/>
    <lineage>
        <taxon>Bacteria</taxon>
        <taxon>Pseudomonadati</taxon>
        <taxon>Bacteroidota</taxon>
        <taxon>Cytophagia</taxon>
        <taxon>Cytophagales</taxon>
        <taxon>Spirosomataceae</taxon>
        <taxon>Ravibacter</taxon>
    </lineage>
</organism>
<sequence length="236" mass="26226">MLAVLAQLQIGCSDSGVDPGGDMQAEKGYATGVVRDGSGKALPGVRIIVDNSIFFNSNITTYTNNEGKYKVRVPNGSWYAFATHNVSYNNENYSFYLHPDNAAGFGGEGGERNFVWRLSGVAPQPLSGHYGGLVTFDNFPGVYIEPAGIEFELTPQGKLVDGSTGTVIRRRGDNSYELSDIPIGRYKLKARYEGKPVKFRRWNSDEEFRDEFDLVFKPQIAAQCDNCAMLEYYWQP</sequence>
<evidence type="ECO:0000313" key="1">
    <source>
        <dbReference type="EMBL" id="GAA4432440.1"/>
    </source>
</evidence>
<evidence type="ECO:0000313" key="2">
    <source>
        <dbReference type="Proteomes" id="UP001501508"/>
    </source>
</evidence>
<dbReference type="InterPro" id="IPR008969">
    <property type="entry name" value="CarboxyPept-like_regulatory"/>
</dbReference>
<evidence type="ECO:0008006" key="3">
    <source>
        <dbReference type="Google" id="ProtNLM"/>
    </source>
</evidence>
<dbReference type="EMBL" id="BAABEY010000002">
    <property type="protein sequence ID" value="GAA4432440.1"/>
    <property type="molecule type" value="Genomic_DNA"/>
</dbReference>
<reference evidence="2" key="1">
    <citation type="journal article" date="2019" name="Int. J. Syst. Evol. Microbiol.">
        <title>The Global Catalogue of Microorganisms (GCM) 10K type strain sequencing project: providing services to taxonomists for standard genome sequencing and annotation.</title>
        <authorList>
            <consortium name="The Broad Institute Genomics Platform"/>
            <consortium name="The Broad Institute Genome Sequencing Center for Infectious Disease"/>
            <person name="Wu L."/>
            <person name="Ma J."/>
        </authorList>
    </citation>
    <scope>NUCLEOTIDE SEQUENCE [LARGE SCALE GENOMIC DNA]</scope>
    <source>
        <strain evidence="2">JCM 31920</strain>
    </source>
</reference>
<dbReference type="Gene3D" id="2.60.40.1120">
    <property type="entry name" value="Carboxypeptidase-like, regulatory domain"/>
    <property type="match status" value="1"/>
</dbReference>
<name>A0ABP8LN22_9BACT</name>
<dbReference type="SUPFAM" id="SSF49464">
    <property type="entry name" value="Carboxypeptidase regulatory domain-like"/>
    <property type="match status" value="1"/>
</dbReference>
<accession>A0ABP8LN22</accession>